<keyword evidence="3" id="KW-1185">Reference proteome</keyword>
<dbReference type="InterPro" id="IPR036872">
    <property type="entry name" value="CH_dom_sf"/>
</dbReference>
<dbReference type="InterPro" id="IPR050606">
    <property type="entry name" value="Calponin-like"/>
</dbReference>
<comment type="caution">
    <text evidence="2">The sequence shown here is derived from an EMBL/GenBank/DDBJ whole genome shotgun (WGS) entry which is preliminary data.</text>
</comment>
<dbReference type="Proteomes" id="UP000193719">
    <property type="component" value="Unassembled WGS sequence"/>
</dbReference>
<dbReference type="SUPFAM" id="SSF47576">
    <property type="entry name" value="Calponin-homology domain, CH-domain"/>
    <property type="match status" value="1"/>
</dbReference>
<accession>A0A1Y1VHH5</accession>
<dbReference type="SMART" id="SM00033">
    <property type="entry name" value="CH"/>
    <property type="match status" value="1"/>
</dbReference>
<dbReference type="Pfam" id="PF00307">
    <property type="entry name" value="CH"/>
    <property type="match status" value="1"/>
</dbReference>
<dbReference type="PANTHER" id="PTHR47385">
    <property type="entry name" value="CALPONIN"/>
    <property type="match status" value="1"/>
</dbReference>
<evidence type="ECO:0000313" key="2">
    <source>
        <dbReference type="EMBL" id="ORX56110.1"/>
    </source>
</evidence>
<dbReference type="GO" id="GO:0007015">
    <property type="term" value="P:actin filament organization"/>
    <property type="evidence" value="ECO:0007669"/>
    <property type="project" value="TreeGrafter"/>
</dbReference>
<name>A0A1Y1VHH5_9FUNG</name>
<feature type="domain" description="Calponin-homology (CH)" evidence="1">
    <location>
        <begin position="5"/>
        <end position="111"/>
    </location>
</feature>
<dbReference type="PRINTS" id="PR00888">
    <property type="entry name" value="SM22CALPONIN"/>
</dbReference>
<dbReference type="AlphaFoldDB" id="A0A1Y1VHH5"/>
<reference evidence="2 3" key="2">
    <citation type="submission" date="2016-08" db="EMBL/GenBank/DDBJ databases">
        <title>Pervasive Adenine N6-methylation of Active Genes in Fungi.</title>
        <authorList>
            <consortium name="DOE Joint Genome Institute"/>
            <person name="Mondo S.J."/>
            <person name="Dannebaum R.O."/>
            <person name="Kuo R.C."/>
            <person name="Labutti K."/>
            <person name="Haridas S."/>
            <person name="Kuo A."/>
            <person name="Salamov A."/>
            <person name="Ahrendt S.R."/>
            <person name="Lipzen A."/>
            <person name="Sullivan W."/>
            <person name="Andreopoulos W.B."/>
            <person name="Clum A."/>
            <person name="Lindquist E."/>
            <person name="Daum C."/>
            <person name="Ramamoorthy G.K."/>
            <person name="Gryganskyi A."/>
            <person name="Culley D."/>
            <person name="Magnuson J.K."/>
            <person name="James T.Y."/>
            <person name="O'Malley M.A."/>
            <person name="Stajich J.E."/>
            <person name="Spatafora J.W."/>
            <person name="Visel A."/>
            <person name="Grigoriev I.V."/>
        </authorList>
    </citation>
    <scope>NUCLEOTIDE SEQUENCE [LARGE SCALE GENOMIC DNA]</scope>
    <source>
        <strain evidence="3">finn</strain>
    </source>
</reference>
<organism evidence="2 3">
    <name type="scientific">Piromyces finnis</name>
    <dbReference type="NCBI Taxonomy" id="1754191"/>
    <lineage>
        <taxon>Eukaryota</taxon>
        <taxon>Fungi</taxon>
        <taxon>Fungi incertae sedis</taxon>
        <taxon>Chytridiomycota</taxon>
        <taxon>Chytridiomycota incertae sedis</taxon>
        <taxon>Neocallimastigomycetes</taxon>
        <taxon>Neocallimastigales</taxon>
        <taxon>Neocallimastigaceae</taxon>
        <taxon>Piromyces</taxon>
    </lineage>
</organism>
<evidence type="ECO:0000313" key="3">
    <source>
        <dbReference type="Proteomes" id="UP000193719"/>
    </source>
</evidence>
<dbReference type="GO" id="GO:0051015">
    <property type="term" value="F:actin filament binding"/>
    <property type="evidence" value="ECO:0007669"/>
    <property type="project" value="TreeGrafter"/>
</dbReference>
<proteinExistence type="predicted"/>
<protein>
    <recommendedName>
        <fullName evidence="1">Calponin-homology (CH) domain-containing protein</fullName>
    </recommendedName>
</protein>
<dbReference type="GO" id="GO:0015629">
    <property type="term" value="C:actin cytoskeleton"/>
    <property type="evidence" value="ECO:0007669"/>
    <property type="project" value="TreeGrafter"/>
</dbReference>
<dbReference type="Gene3D" id="1.10.418.10">
    <property type="entry name" value="Calponin-like domain"/>
    <property type="match status" value="1"/>
</dbReference>
<dbReference type="InterPro" id="IPR003096">
    <property type="entry name" value="SM22_calponin"/>
</dbReference>
<reference evidence="2 3" key="1">
    <citation type="submission" date="2016-08" db="EMBL/GenBank/DDBJ databases">
        <title>Genomes of anaerobic fungi encode conserved fungal cellulosomes for biomass hydrolysis.</title>
        <authorList>
            <consortium name="DOE Joint Genome Institute"/>
            <person name="Haitjema C.H."/>
            <person name="Gilmore S.P."/>
            <person name="Henske J.K."/>
            <person name="Solomon K.V."/>
            <person name="De Groot R."/>
            <person name="Kuo A."/>
            <person name="Mondo S.J."/>
            <person name="Salamov A.A."/>
            <person name="Labutti K."/>
            <person name="Zhao Z."/>
            <person name="Chiniquy J."/>
            <person name="Barry K."/>
            <person name="Brewer H.M."/>
            <person name="Purvine S.O."/>
            <person name="Wright A.T."/>
            <person name="Boxma B."/>
            <person name="Van Alen T."/>
            <person name="Hackstein J.H."/>
            <person name="Baker S.E."/>
            <person name="Grigoriev I.V."/>
            <person name="O'Malley M.A."/>
        </authorList>
    </citation>
    <scope>NUCLEOTIDE SEQUENCE [LARGE SCALE GENOMIC DNA]</scope>
    <source>
        <strain evidence="3">finn</strain>
    </source>
</reference>
<evidence type="ECO:0000259" key="1">
    <source>
        <dbReference type="PROSITE" id="PS50021"/>
    </source>
</evidence>
<dbReference type="PROSITE" id="PS50021">
    <property type="entry name" value="CH"/>
    <property type="match status" value="1"/>
</dbReference>
<sequence>MSNYQNEEKAAINFIESTLGESLSINDNIQRTLRSGVILCRIIQKVKPELMPRISARPLPFLQMENIHNFLNASKELGVKPDNLFQTSDLYEGTDMNKVFHTLISLDKVLKGEDDDNLNIEISNNSLNKKQPNSNKNRSKHVSTIEIFEQSQRNNSARVSPIDDDKEVEQYVIFFFKQLIIFNIFN</sequence>
<dbReference type="EMBL" id="MCFH01000008">
    <property type="protein sequence ID" value="ORX56110.1"/>
    <property type="molecule type" value="Genomic_DNA"/>
</dbReference>
<dbReference type="PANTHER" id="PTHR47385:SF14">
    <property type="entry name" value="TRANSGELIN"/>
    <property type="match status" value="1"/>
</dbReference>
<dbReference type="STRING" id="1754191.A0A1Y1VHH5"/>
<gene>
    <name evidence="2" type="ORF">BCR36DRAFT_177712</name>
</gene>
<dbReference type="InterPro" id="IPR001715">
    <property type="entry name" value="CH_dom"/>
</dbReference>
<dbReference type="OrthoDB" id="21595at2759"/>